<feature type="non-terminal residue" evidence="1">
    <location>
        <position position="1"/>
    </location>
</feature>
<evidence type="ECO:0000313" key="2">
    <source>
        <dbReference type="Proteomes" id="UP001379949"/>
    </source>
</evidence>
<evidence type="ECO:0000313" key="1">
    <source>
        <dbReference type="EMBL" id="MEL0614965.1"/>
    </source>
</evidence>
<dbReference type="Pfam" id="PF08856">
    <property type="entry name" value="DUF1826"/>
    <property type="match status" value="1"/>
</dbReference>
<dbReference type="RefSeq" id="WP_341568195.1">
    <property type="nucleotide sequence ID" value="NZ_JBAKAR010000054.1"/>
</dbReference>
<dbReference type="EMBL" id="JBAKAR010000054">
    <property type="protein sequence ID" value="MEL0614965.1"/>
    <property type="molecule type" value="Genomic_DNA"/>
</dbReference>
<dbReference type="Proteomes" id="UP001379949">
    <property type="component" value="Unassembled WGS sequence"/>
</dbReference>
<accession>A0ABU9G916</accession>
<protein>
    <submittedName>
        <fullName evidence="1">DUF1826 domain-containing protein</fullName>
    </submittedName>
</protein>
<dbReference type="InterPro" id="IPR014955">
    <property type="entry name" value="DUF1826"/>
</dbReference>
<gene>
    <name evidence="1" type="ORF">V6242_17615</name>
</gene>
<comment type="caution">
    <text evidence="1">The sequence shown here is derived from an EMBL/GenBank/DDBJ whole genome shotgun (WGS) entry which is preliminary data.</text>
</comment>
<reference evidence="1 2" key="1">
    <citation type="submission" date="2024-02" db="EMBL/GenBank/DDBJ databases">
        <title>Bacteria isolated from the canopy kelp, Nereocystis luetkeana.</title>
        <authorList>
            <person name="Pfister C.A."/>
            <person name="Younker I.T."/>
            <person name="Light S.H."/>
        </authorList>
    </citation>
    <scope>NUCLEOTIDE SEQUENCE [LARGE SCALE GENOMIC DNA]</scope>
    <source>
        <strain evidence="1 2">TI.4.07</strain>
    </source>
</reference>
<organism evidence="1 2">
    <name type="scientific">Marinomonas arenicola</name>
    <dbReference type="NCBI Taxonomy" id="569601"/>
    <lineage>
        <taxon>Bacteria</taxon>
        <taxon>Pseudomonadati</taxon>
        <taxon>Pseudomonadota</taxon>
        <taxon>Gammaproteobacteria</taxon>
        <taxon>Oceanospirillales</taxon>
        <taxon>Oceanospirillaceae</taxon>
        <taxon>Marinomonas</taxon>
    </lineage>
</organism>
<proteinExistence type="predicted"/>
<sequence length="89" mass="9935">SIQGNEPHVFTDIYSEEVNIAIWQRNLSSTLTGSVADFLTEKPRFKASMTVSPQSVLESISESLGTEMSELSENIAELVEMFCCLFELK</sequence>
<keyword evidence="2" id="KW-1185">Reference proteome</keyword>
<feature type="non-terminal residue" evidence="1">
    <location>
        <position position="89"/>
    </location>
</feature>
<name>A0ABU9G916_9GAMM</name>